<evidence type="ECO:0000256" key="3">
    <source>
        <dbReference type="ARBA" id="ARBA00022829"/>
    </source>
</evidence>
<dbReference type="PANTHER" id="PTHR14744">
    <property type="entry name" value="N-ALPHA-ACETYLTRANSFERASE 60"/>
    <property type="match status" value="1"/>
</dbReference>
<comment type="catalytic activity">
    <reaction evidence="9">
        <text>L-lysyl-[protein] + acetyl-CoA = N(6)-acetyl-L-lysyl-[protein] + CoA + H(+)</text>
        <dbReference type="Rhea" id="RHEA:45948"/>
        <dbReference type="Rhea" id="RHEA-COMP:9752"/>
        <dbReference type="Rhea" id="RHEA-COMP:10731"/>
        <dbReference type="ChEBI" id="CHEBI:15378"/>
        <dbReference type="ChEBI" id="CHEBI:29969"/>
        <dbReference type="ChEBI" id="CHEBI:57287"/>
        <dbReference type="ChEBI" id="CHEBI:57288"/>
        <dbReference type="ChEBI" id="CHEBI:61930"/>
        <dbReference type="EC" id="2.3.1.48"/>
    </reaction>
</comment>
<name>A0ABR3JM92_9AGAR</name>
<evidence type="ECO:0000256" key="9">
    <source>
        <dbReference type="ARBA" id="ARBA00048017"/>
    </source>
</evidence>
<evidence type="ECO:0000256" key="5">
    <source>
        <dbReference type="ARBA" id="ARBA00023315"/>
    </source>
</evidence>
<evidence type="ECO:0000256" key="10">
    <source>
        <dbReference type="ARBA" id="ARBA00048848"/>
    </source>
</evidence>
<keyword evidence="3" id="KW-0159">Chromosome partition</keyword>
<keyword evidence="4" id="KW-0156">Chromatin regulator</keyword>
<comment type="similarity">
    <text evidence="6">Belongs to the acetyltransferase family. NAA60 subfamily.</text>
</comment>
<evidence type="ECO:0000256" key="8">
    <source>
        <dbReference type="ARBA" id="ARBA00026144"/>
    </source>
</evidence>
<comment type="caution">
    <text evidence="13">The sequence shown here is derived from an EMBL/GenBank/DDBJ whole genome shotgun (WGS) entry which is preliminary data.</text>
</comment>
<feature type="domain" description="N-acetyltransferase" evidence="12">
    <location>
        <begin position="17"/>
        <end position="218"/>
    </location>
</feature>
<dbReference type="SUPFAM" id="SSF55729">
    <property type="entry name" value="Acyl-CoA N-acyltransferases (Nat)"/>
    <property type="match status" value="1"/>
</dbReference>
<dbReference type="Proteomes" id="UP001556367">
    <property type="component" value="Unassembled WGS sequence"/>
</dbReference>
<dbReference type="CDD" id="cd04301">
    <property type="entry name" value="NAT_SF"/>
    <property type="match status" value="1"/>
</dbReference>
<evidence type="ECO:0000256" key="4">
    <source>
        <dbReference type="ARBA" id="ARBA00022853"/>
    </source>
</evidence>
<accession>A0ABR3JM92</accession>
<organism evidence="13 14">
    <name type="scientific">Hohenbuehelia grisea</name>
    <dbReference type="NCBI Taxonomy" id="104357"/>
    <lineage>
        <taxon>Eukaryota</taxon>
        <taxon>Fungi</taxon>
        <taxon>Dikarya</taxon>
        <taxon>Basidiomycota</taxon>
        <taxon>Agaricomycotina</taxon>
        <taxon>Agaricomycetes</taxon>
        <taxon>Agaricomycetidae</taxon>
        <taxon>Agaricales</taxon>
        <taxon>Pleurotineae</taxon>
        <taxon>Pleurotaceae</taxon>
        <taxon>Hohenbuehelia</taxon>
    </lineage>
</organism>
<gene>
    <name evidence="13" type="ORF">HGRIS_002345</name>
</gene>
<evidence type="ECO:0000256" key="11">
    <source>
        <dbReference type="SAM" id="MobiDB-lite"/>
    </source>
</evidence>
<evidence type="ECO:0000313" key="14">
    <source>
        <dbReference type="Proteomes" id="UP001556367"/>
    </source>
</evidence>
<dbReference type="Pfam" id="PF00583">
    <property type="entry name" value="Acetyltransf_1"/>
    <property type="match status" value="1"/>
</dbReference>
<dbReference type="PROSITE" id="PS51186">
    <property type="entry name" value="GNAT"/>
    <property type="match status" value="1"/>
</dbReference>
<keyword evidence="5" id="KW-0012">Acyltransferase</keyword>
<sequence>MSYVDADLDDQFDEDNIALKSLTSADVQPVRALHSALLPVRYPTSFFIHLLVHSSSICLVARASTSNAPIAFISAAIQHNASPSAGLAPNAAHDESTGVHVQILTLGVLPKYRNRGLAQRLVRTAVSRLIDSSVPAGITQVPAPPPARTGAPSTTRGKPDGALVSAHVSTSNARAIEFYKRIGLAPSLEIRDLYRGVSSGSRDAHLVVGYISLSDKIEP</sequence>
<protein>
    <recommendedName>
        <fullName evidence="8">N-alpha-acetyltransferase 60</fullName>
        <ecNumber evidence="7">2.3.1.259</ecNumber>
        <ecNumber evidence="1">2.3.1.48</ecNumber>
    </recommendedName>
</protein>
<evidence type="ECO:0000256" key="2">
    <source>
        <dbReference type="ARBA" id="ARBA00022679"/>
    </source>
</evidence>
<keyword evidence="2" id="KW-0808">Transferase</keyword>
<dbReference type="InterPro" id="IPR016181">
    <property type="entry name" value="Acyl_CoA_acyltransferase"/>
</dbReference>
<feature type="region of interest" description="Disordered" evidence="11">
    <location>
        <begin position="138"/>
        <end position="162"/>
    </location>
</feature>
<evidence type="ECO:0000313" key="13">
    <source>
        <dbReference type="EMBL" id="KAL0956186.1"/>
    </source>
</evidence>
<dbReference type="Gene3D" id="3.40.630.30">
    <property type="match status" value="1"/>
</dbReference>
<keyword evidence="14" id="KW-1185">Reference proteome</keyword>
<dbReference type="InterPro" id="IPR045141">
    <property type="entry name" value="NAA60-like"/>
</dbReference>
<dbReference type="EC" id="2.3.1.48" evidence="1"/>
<evidence type="ECO:0000259" key="12">
    <source>
        <dbReference type="PROSITE" id="PS51186"/>
    </source>
</evidence>
<dbReference type="PANTHER" id="PTHR14744:SF15">
    <property type="entry name" value="N-ALPHA-ACETYLTRANSFERASE 60"/>
    <property type="match status" value="1"/>
</dbReference>
<proteinExistence type="inferred from homology"/>
<dbReference type="EMBL" id="JASNQZ010000006">
    <property type="protein sequence ID" value="KAL0956186.1"/>
    <property type="molecule type" value="Genomic_DNA"/>
</dbReference>
<evidence type="ECO:0000256" key="1">
    <source>
        <dbReference type="ARBA" id="ARBA00013184"/>
    </source>
</evidence>
<evidence type="ECO:0000256" key="7">
    <source>
        <dbReference type="ARBA" id="ARBA00026111"/>
    </source>
</evidence>
<dbReference type="EC" id="2.3.1.259" evidence="7"/>
<evidence type="ECO:0000256" key="6">
    <source>
        <dbReference type="ARBA" id="ARBA00025774"/>
    </source>
</evidence>
<comment type="catalytic activity">
    <reaction evidence="10">
        <text>N-terminal L-methionyl-[transmembrane protein] + acetyl-CoA = N-terminal N(alpha)-acetyl-L-methionyl-[transmembrane protein] + CoA + H(+)</text>
        <dbReference type="Rhea" id="RHEA:50604"/>
        <dbReference type="Rhea" id="RHEA-COMP:12745"/>
        <dbReference type="Rhea" id="RHEA-COMP:12746"/>
        <dbReference type="ChEBI" id="CHEBI:15378"/>
        <dbReference type="ChEBI" id="CHEBI:57287"/>
        <dbReference type="ChEBI" id="CHEBI:57288"/>
        <dbReference type="ChEBI" id="CHEBI:64731"/>
        <dbReference type="ChEBI" id="CHEBI:133414"/>
        <dbReference type="EC" id="2.3.1.259"/>
    </reaction>
</comment>
<reference evidence="14" key="1">
    <citation type="submission" date="2024-06" db="EMBL/GenBank/DDBJ databases">
        <title>Multi-omics analyses provide insights into the biosynthesis of the anticancer antibiotic pleurotin in Hohenbuehelia grisea.</title>
        <authorList>
            <person name="Weaver J.A."/>
            <person name="Alberti F."/>
        </authorList>
    </citation>
    <scope>NUCLEOTIDE SEQUENCE [LARGE SCALE GENOMIC DNA]</scope>
    <source>
        <strain evidence="14">T-177</strain>
    </source>
</reference>
<dbReference type="InterPro" id="IPR000182">
    <property type="entry name" value="GNAT_dom"/>
</dbReference>